<reference evidence="3" key="3">
    <citation type="journal article" date="2017" name="Nature">
        <title>Genome sequence of the progenitor of the wheat D genome Aegilops tauschii.</title>
        <authorList>
            <person name="Luo M.C."/>
            <person name="Gu Y.Q."/>
            <person name="Puiu D."/>
            <person name="Wang H."/>
            <person name="Twardziok S.O."/>
            <person name="Deal K.R."/>
            <person name="Huo N."/>
            <person name="Zhu T."/>
            <person name="Wang L."/>
            <person name="Wang Y."/>
            <person name="McGuire P.E."/>
            <person name="Liu S."/>
            <person name="Long H."/>
            <person name="Ramasamy R.K."/>
            <person name="Rodriguez J.C."/>
            <person name="Van S.L."/>
            <person name="Yuan L."/>
            <person name="Wang Z."/>
            <person name="Xia Z."/>
            <person name="Xiao L."/>
            <person name="Anderson O.D."/>
            <person name="Ouyang S."/>
            <person name="Liang Y."/>
            <person name="Zimin A.V."/>
            <person name="Pertea G."/>
            <person name="Qi P."/>
            <person name="Bennetzen J.L."/>
            <person name="Dai X."/>
            <person name="Dawson M.W."/>
            <person name="Muller H.G."/>
            <person name="Kugler K."/>
            <person name="Rivarola-Duarte L."/>
            <person name="Spannagl M."/>
            <person name="Mayer K.F.X."/>
            <person name="Lu F.H."/>
            <person name="Bevan M.W."/>
            <person name="Leroy P."/>
            <person name="Li P."/>
            <person name="You F.M."/>
            <person name="Sun Q."/>
            <person name="Liu Z."/>
            <person name="Lyons E."/>
            <person name="Wicker T."/>
            <person name="Salzberg S.L."/>
            <person name="Devos K.M."/>
            <person name="Dvorak J."/>
        </authorList>
    </citation>
    <scope>NUCLEOTIDE SEQUENCE [LARGE SCALE GENOMIC DNA]</scope>
    <source>
        <strain evidence="3">cv. AL8/78</strain>
    </source>
</reference>
<dbReference type="InterPro" id="IPR017441">
    <property type="entry name" value="Protein_kinase_ATP_BS"/>
</dbReference>
<dbReference type="GO" id="GO:0005524">
    <property type="term" value="F:ATP binding"/>
    <property type="evidence" value="ECO:0007669"/>
    <property type="project" value="UniProtKB-UniRule"/>
</dbReference>
<dbReference type="AlphaFoldDB" id="A0A452XSL0"/>
<name>A0A452XSL0_AEGTS</name>
<dbReference type="GO" id="GO:0004672">
    <property type="term" value="F:protein kinase activity"/>
    <property type="evidence" value="ECO:0007669"/>
    <property type="project" value="InterPro"/>
</dbReference>
<reference evidence="3" key="5">
    <citation type="journal article" date="2021" name="G3 (Bethesda)">
        <title>Aegilops tauschii genome assembly Aet v5.0 features greater sequence contiguity and improved annotation.</title>
        <authorList>
            <person name="Wang L."/>
            <person name="Zhu T."/>
            <person name="Rodriguez J.C."/>
            <person name="Deal K.R."/>
            <person name="Dubcovsky J."/>
            <person name="McGuire P.E."/>
            <person name="Lux T."/>
            <person name="Spannagl M."/>
            <person name="Mayer K.F.X."/>
            <person name="Baldrich P."/>
            <person name="Meyers B.C."/>
            <person name="Huo N."/>
            <person name="Gu Y.Q."/>
            <person name="Zhou H."/>
            <person name="Devos K.M."/>
            <person name="Bennetzen J.L."/>
            <person name="Unver T."/>
            <person name="Budak H."/>
            <person name="Gulick P.J."/>
            <person name="Galiba G."/>
            <person name="Kalapos B."/>
            <person name="Nelson D.R."/>
            <person name="Li P."/>
            <person name="You F.M."/>
            <person name="Luo M.C."/>
            <person name="Dvorak J."/>
        </authorList>
    </citation>
    <scope>NUCLEOTIDE SEQUENCE [LARGE SCALE GENOMIC DNA]</scope>
    <source>
        <strain evidence="3">cv. AL8/78</strain>
    </source>
</reference>
<organism evidence="3 4">
    <name type="scientific">Aegilops tauschii subsp. strangulata</name>
    <name type="common">Goatgrass</name>
    <dbReference type="NCBI Taxonomy" id="200361"/>
    <lineage>
        <taxon>Eukaryota</taxon>
        <taxon>Viridiplantae</taxon>
        <taxon>Streptophyta</taxon>
        <taxon>Embryophyta</taxon>
        <taxon>Tracheophyta</taxon>
        <taxon>Spermatophyta</taxon>
        <taxon>Magnoliopsida</taxon>
        <taxon>Liliopsida</taxon>
        <taxon>Poales</taxon>
        <taxon>Poaceae</taxon>
        <taxon>BOP clade</taxon>
        <taxon>Pooideae</taxon>
        <taxon>Triticodae</taxon>
        <taxon>Triticeae</taxon>
        <taxon>Triticinae</taxon>
        <taxon>Aegilops</taxon>
    </lineage>
</organism>
<dbReference type="Gene3D" id="3.30.200.20">
    <property type="entry name" value="Phosphorylase Kinase, domain 1"/>
    <property type="match status" value="1"/>
</dbReference>
<keyword evidence="1" id="KW-0067">ATP-binding</keyword>
<dbReference type="Pfam" id="PF00069">
    <property type="entry name" value="Pkinase"/>
    <property type="match status" value="1"/>
</dbReference>
<dbReference type="InterPro" id="IPR000719">
    <property type="entry name" value="Prot_kinase_dom"/>
</dbReference>
<evidence type="ECO:0000313" key="3">
    <source>
        <dbReference type="EnsemblPlants" id="AET1Gv20142700.30"/>
    </source>
</evidence>
<feature type="domain" description="Protein kinase" evidence="2">
    <location>
        <begin position="40"/>
        <end position="145"/>
    </location>
</feature>
<dbReference type="InterPro" id="IPR011009">
    <property type="entry name" value="Kinase-like_dom_sf"/>
</dbReference>
<feature type="binding site" evidence="1">
    <location>
        <position position="69"/>
    </location>
    <ligand>
        <name>ATP</name>
        <dbReference type="ChEBI" id="CHEBI:30616"/>
    </ligand>
</feature>
<dbReference type="PROSITE" id="PS50011">
    <property type="entry name" value="PROTEIN_KINASE_DOM"/>
    <property type="match status" value="1"/>
</dbReference>
<dbReference type="PANTHER" id="PTHR45707">
    <property type="entry name" value="C2 CALCIUM/LIPID-BINDING PLANT PHOSPHORIBOSYLTRANSFERASE FAMILY PROTEIN"/>
    <property type="match status" value="1"/>
</dbReference>
<protein>
    <recommendedName>
        <fullName evidence="2">Protein kinase domain-containing protein</fullName>
    </recommendedName>
</protein>
<keyword evidence="4" id="KW-1185">Reference proteome</keyword>
<evidence type="ECO:0000259" key="2">
    <source>
        <dbReference type="PROSITE" id="PS50011"/>
    </source>
</evidence>
<dbReference type="Gramene" id="AET1Gv20142700.30">
    <property type="protein sequence ID" value="AET1Gv20142700.30"/>
    <property type="gene ID" value="AET1Gv20142700"/>
</dbReference>
<reference evidence="3" key="4">
    <citation type="submission" date="2019-03" db="UniProtKB">
        <authorList>
            <consortium name="EnsemblPlants"/>
        </authorList>
    </citation>
    <scope>IDENTIFICATION</scope>
</reference>
<sequence length="145" mass="16272">MDQPELEVSEIDELERVVGDAGAKARRLELSLLERITNRFSDERRIGSGGFGEVYLGVLPSGLRIAVKKLYPIAGLDEIAFANEISIIMKVAHENIVRLIGYCDHTNHEHIEHNGKLIFAKYRQILICTEYMPNGSLTSHINGKI</sequence>
<evidence type="ECO:0000256" key="1">
    <source>
        <dbReference type="PROSITE-ProRule" id="PRU10141"/>
    </source>
</evidence>
<proteinExistence type="predicted"/>
<keyword evidence="1" id="KW-0547">Nucleotide-binding</keyword>
<dbReference type="Proteomes" id="UP000015105">
    <property type="component" value="Chromosome 1D"/>
</dbReference>
<dbReference type="PANTHER" id="PTHR45707:SF51">
    <property type="entry name" value="PROTEIN KINASE DOMAIN-CONTAINING PROTEIN"/>
    <property type="match status" value="1"/>
</dbReference>
<accession>A0A452XSL0</accession>
<dbReference type="PROSITE" id="PS00107">
    <property type="entry name" value="PROTEIN_KINASE_ATP"/>
    <property type="match status" value="1"/>
</dbReference>
<evidence type="ECO:0000313" key="4">
    <source>
        <dbReference type="Proteomes" id="UP000015105"/>
    </source>
</evidence>
<reference evidence="4" key="1">
    <citation type="journal article" date="2014" name="Science">
        <title>Ancient hybridizations among the ancestral genomes of bread wheat.</title>
        <authorList>
            <consortium name="International Wheat Genome Sequencing Consortium,"/>
            <person name="Marcussen T."/>
            <person name="Sandve S.R."/>
            <person name="Heier L."/>
            <person name="Spannagl M."/>
            <person name="Pfeifer M."/>
            <person name="Jakobsen K.S."/>
            <person name="Wulff B.B."/>
            <person name="Steuernagel B."/>
            <person name="Mayer K.F."/>
            <person name="Olsen O.A."/>
        </authorList>
    </citation>
    <scope>NUCLEOTIDE SEQUENCE [LARGE SCALE GENOMIC DNA]</scope>
    <source>
        <strain evidence="4">cv. AL8/78</strain>
    </source>
</reference>
<reference evidence="4" key="2">
    <citation type="journal article" date="2017" name="Nat. Plants">
        <title>The Aegilops tauschii genome reveals multiple impacts of transposons.</title>
        <authorList>
            <person name="Zhao G."/>
            <person name="Zou C."/>
            <person name="Li K."/>
            <person name="Wang K."/>
            <person name="Li T."/>
            <person name="Gao L."/>
            <person name="Zhang X."/>
            <person name="Wang H."/>
            <person name="Yang Z."/>
            <person name="Liu X."/>
            <person name="Jiang W."/>
            <person name="Mao L."/>
            <person name="Kong X."/>
            <person name="Jiao Y."/>
            <person name="Jia J."/>
        </authorList>
    </citation>
    <scope>NUCLEOTIDE SEQUENCE [LARGE SCALE GENOMIC DNA]</scope>
    <source>
        <strain evidence="4">cv. AL8/78</strain>
    </source>
</reference>
<dbReference type="FunFam" id="3.30.200.20:FF:000465">
    <property type="entry name" value="Cysteine-rich receptor-like protein kinase 6"/>
    <property type="match status" value="1"/>
</dbReference>
<dbReference type="SUPFAM" id="SSF56112">
    <property type="entry name" value="Protein kinase-like (PK-like)"/>
    <property type="match status" value="1"/>
</dbReference>
<dbReference type="EnsemblPlants" id="AET1Gv20142700.30">
    <property type="protein sequence ID" value="AET1Gv20142700.30"/>
    <property type="gene ID" value="AET1Gv20142700"/>
</dbReference>